<evidence type="ECO:0000256" key="1">
    <source>
        <dbReference type="SAM" id="MobiDB-lite"/>
    </source>
</evidence>
<gene>
    <name evidence="2" type="ORF">MILUP08_45876</name>
</gene>
<evidence type="ECO:0000313" key="3">
    <source>
        <dbReference type="Proteomes" id="UP000003448"/>
    </source>
</evidence>
<dbReference type="EMBL" id="CAIE01000039">
    <property type="protein sequence ID" value="CCH20982.1"/>
    <property type="molecule type" value="Genomic_DNA"/>
</dbReference>
<feature type="compositionally biased region" description="Basic residues" evidence="1">
    <location>
        <begin position="9"/>
        <end position="30"/>
    </location>
</feature>
<keyword evidence="3" id="KW-1185">Reference proteome</keyword>
<comment type="caution">
    <text evidence="2">The sequence shown here is derived from an EMBL/GenBank/DDBJ whole genome shotgun (WGS) entry which is preliminary data.</text>
</comment>
<protein>
    <submittedName>
        <fullName evidence="2">Uncharacterized protein</fullName>
    </submittedName>
</protein>
<proteinExistence type="predicted"/>
<dbReference type="AlphaFoldDB" id="I0LAY5"/>
<feature type="region of interest" description="Disordered" evidence="1">
    <location>
        <begin position="1"/>
        <end position="30"/>
    </location>
</feature>
<organism evidence="2 3">
    <name type="scientific">Micromonospora lupini str. Lupac 08</name>
    <dbReference type="NCBI Taxonomy" id="1150864"/>
    <lineage>
        <taxon>Bacteria</taxon>
        <taxon>Bacillati</taxon>
        <taxon>Actinomycetota</taxon>
        <taxon>Actinomycetes</taxon>
        <taxon>Micromonosporales</taxon>
        <taxon>Micromonosporaceae</taxon>
        <taxon>Micromonospora</taxon>
    </lineage>
</organism>
<accession>I0LAY5</accession>
<dbReference type="Proteomes" id="UP000003448">
    <property type="component" value="Unassembled WGS sequence"/>
</dbReference>
<evidence type="ECO:0000313" key="2">
    <source>
        <dbReference type="EMBL" id="CCH20982.1"/>
    </source>
</evidence>
<reference evidence="3" key="1">
    <citation type="journal article" date="2012" name="J. Bacteriol.">
        <title>Genome Sequence of Micromonospora lupini Lupac 08, Isolated from Root Nodules of Lupinus angustifolius.</title>
        <authorList>
            <person name="Alonso-Vega P."/>
            <person name="Normand P."/>
            <person name="Bacigalupe R."/>
            <person name="Pujic P."/>
            <person name="Lajus A."/>
            <person name="Vallenet D."/>
            <person name="Carro L."/>
            <person name="Coll P."/>
            <person name="Trujillo M.E."/>
        </authorList>
    </citation>
    <scope>NUCLEOTIDE SEQUENCE [LARGE SCALE GENOMIC DNA]</scope>
    <source>
        <strain evidence="3">Lupac 08</strain>
    </source>
</reference>
<dbReference type="STRING" id="1150864.MILUP08_45876"/>
<name>I0LAY5_9ACTN</name>
<sequence length="61" mass="7063">MLLPPPRLRQQHPRSRRHRASAARPGGRRGRLGAHFCAWLAGWPGTFTHRSMQFFTEDFPP</sequence>